<reference evidence="2" key="1">
    <citation type="journal article" date="2015" name="PLoS Genet.">
        <title>The dynamic genome and transcriptome of the human fungal pathogen Blastomyces and close relative Emmonsia.</title>
        <authorList>
            <person name="Munoz J.F."/>
            <person name="Gauthier G.M."/>
            <person name="Desjardins C.A."/>
            <person name="Gallo J.E."/>
            <person name="Holder J."/>
            <person name="Sullivan T.D."/>
            <person name="Marty A.J."/>
            <person name="Carmen J.C."/>
            <person name="Chen Z."/>
            <person name="Ding L."/>
            <person name="Gujja S."/>
            <person name="Magrini V."/>
            <person name="Misas E."/>
            <person name="Mitreva M."/>
            <person name="Priest M."/>
            <person name="Saif S."/>
            <person name="Whiston E.A."/>
            <person name="Young S."/>
            <person name="Zeng Q."/>
            <person name="Goldman W.E."/>
            <person name="Mardis E.R."/>
            <person name="Taylor J.W."/>
            <person name="McEwen J.G."/>
            <person name="Clay O.K."/>
            <person name="Klein B.S."/>
            <person name="Cuomo C.A."/>
        </authorList>
    </citation>
    <scope>NUCLEOTIDE SEQUENCE [LARGE SCALE GENOMIC DNA]</scope>
    <source>
        <strain evidence="2">UAMH 3008</strain>
    </source>
</reference>
<dbReference type="VEuPathDB" id="FungiDB:EMCG_07489"/>
<evidence type="ECO:0000313" key="1">
    <source>
        <dbReference type="EMBL" id="KKZ66826.1"/>
    </source>
</evidence>
<gene>
    <name evidence="1" type="ORF">EMCG_07489</name>
</gene>
<accession>A0A0G2JB42</accession>
<dbReference type="EMBL" id="LCZI01000384">
    <property type="protein sequence ID" value="KKZ66826.1"/>
    <property type="molecule type" value="Genomic_DNA"/>
</dbReference>
<dbReference type="AlphaFoldDB" id="A0A0G2JB42"/>
<comment type="caution">
    <text evidence="1">The sequence shown here is derived from an EMBL/GenBank/DDBJ whole genome shotgun (WGS) entry which is preliminary data.</text>
</comment>
<name>A0A0G2JB42_9EURO</name>
<proteinExistence type="predicted"/>
<dbReference type="Proteomes" id="UP000034164">
    <property type="component" value="Unassembled WGS sequence"/>
</dbReference>
<organism evidence="1 2">
    <name type="scientific">[Emmonsia] crescens</name>
    <dbReference type="NCBI Taxonomy" id="73230"/>
    <lineage>
        <taxon>Eukaryota</taxon>
        <taxon>Fungi</taxon>
        <taxon>Dikarya</taxon>
        <taxon>Ascomycota</taxon>
        <taxon>Pezizomycotina</taxon>
        <taxon>Eurotiomycetes</taxon>
        <taxon>Eurotiomycetidae</taxon>
        <taxon>Onygenales</taxon>
        <taxon>Ajellomycetaceae</taxon>
        <taxon>Emergomyces</taxon>
    </lineage>
</organism>
<evidence type="ECO:0000313" key="2">
    <source>
        <dbReference type="Proteomes" id="UP000034164"/>
    </source>
</evidence>
<sequence length="53" mass="6007">MILYENVFLDTEVHEIILSDNSCQLFIIMCFIVNTLDAHIKTVTAISALHSLL</sequence>
<protein>
    <submittedName>
        <fullName evidence="1">Uncharacterized protein</fullName>
    </submittedName>
</protein>